<comment type="similarity">
    <text evidence="2 7">Belongs to the NSE4 family.</text>
</comment>
<dbReference type="Pfam" id="PF08743">
    <property type="entry name" value="Nse4_C"/>
    <property type="match status" value="1"/>
</dbReference>
<evidence type="ECO:0000256" key="4">
    <source>
        <dbReference type="ARBA" id="ARBA00023172"/>
    </source>
</evidence>
<comment type="subunit">
    <text evidence="7">Component of the SMC5-SMC6 complex.</text>
</comment>
<evidence type="ECO:0000256" key="1">
    <source>
        <dbReference type="ARBA" id="ARBA00004123"/>
    </source>
</evidence>
<evidence type="ECO:0000256" key="3">
    <source>
        <dbReference type="ARBA" id="ARBA00022763"/>
    </source>
</evidence>
<keyword evidence="4 7" id="KW-0233">DNA recombination</keyword>
<keyword evidence="5 7" id="KW-0234">DNA repair</keyword>
<dbReference type="InterPro" id="IPR027786">
    <property type="entry name" value="Nse4/EID"/>
</dbReference>
<feature type="domain" description="Non-structural maintenance of chromosome element 4 C-terminal" evidence="9">
    <location>
        <begin position="257"/>
        <end position="340"/>
    </location>
</feature>
<evidence type="ECO:0000313" key="10">
    <source>
        <dbReference type="EMBL" id="JAC31522.1"/>
    </source>
</evidence>
<evidence type="ECO:0000256" key="5">
    <source>
        <dbReference type="ARBA" id="ARBA00023204"/>
    </source>
</evidence>
<dbReference type="GO" id="GO:0006310">
    <property type="term" value="P:DNA recombination"/>
    <property type="evidence" value="ECO:0007669"/>
    <property type="project" value="UniProtKB-UniRule"/>
</dbReference>
<dbReference type="InterPro" id="IPR014854">
    <property type="entry name" value="Nse4_C"/>
</dbReference>
<dbReference type="PANTHER" id="PTHR16140:SF0">
    <property type="entry name" value="NON-STRUCTURAL MAINTENANCE OF CHROMOSOMES ELEMENT 4"/>
    <property type="match status" value="1"/>
</dbReference>
<dbReference type="GO" id="GO:0030915">
    <property type="term" value="C:Smc5-Smc6 complex"/>
    <property type="evidence" value="ECO:0007669"/>
    <property type="project" value="UniProtKB-UniRule"/>
</dbReference>
<dbReference type="GO" id="GO:0006281">
    <property type="term" value="P:DNA repair"/>
    <property type="evidence" value="ECO:0007669"/>
    <property type="project" value="UniProtKB-UniRule"/>
</dbReference>
<reference evidence="10" key="1">
    <citation type="submission" date="2014-03" db="EMBL/GenBank/DDBJ databases">
        <title>The sialotranscriptome of Amblyomma triste, Amblyomma parvum and Amblyomma cajennense ticks, uncovered by 454-based RNA-seq.</title>
        <authorList>
            <person name="Garcia G.R."/>
            <person name="Gardinassi L.G."/>
            <person name="Ribeiro J.M."/>
            <person name="Anatriello E."/>
            <person name="Ferreira B.R."/>
            <person name="Moreira H.N."/>
            <person name="Mafra C."/>
            <person name="Olegario M.M."/>
            <person name="Szabo P.J."/>
            <person name="Miranda-Santos I.K."/>
            <person name="Maruyama S.R."/>
        </authorList>
    </citation>
    <scope>NUCLEOTIDE SEQUENCE</scope>
    <source>
        <strain evidence="10">Mato Grasso do Sul</strain>
        <tissue evidence="10">Salivary glands</tissue>
    </source>
</reference>
<feature type="region of interest" description="Disordered" evidence="8">
    <location>
        <begin position="213"/>
        <end position="232"/>
    </location>
</feature>
<proteinExistence type="evidence at transcript level"/>
<comment type="function">
    <text evidence="7">Component of the SMC5-SMC6 complex, that promotes sister chromatid alignment after DNA damage and facilitates double-stranded DNA breaks (DSBs) repair via homologous recombination between sister chromatids.</text>
</comment>
<dbReference type="GO" id="GO:0005634">
    <property type="term" value="C:nucleus"/>
    <property type="evidence" value="ECO:0007669"/>
    <property type="project" value="UniProtKB-SubCell"/>
</dbReference>
<evidence type="ECO:0000256" key="6">
    <source>
        <dbReference type="ARBA" id="ARBA00023242"/>
    </source>
</evidence>
<sequence length="342" mass="38212">YSAGLFQAVWTTTHCGWFGPTFIVVWTLVSGRSRSRVYVSTFFRLAVSCHNMMDQQNEEALAQTFDDSDDEVAQGELIHAYQALIDKTAEDENMNSFALTEAIDMASNLFETVTRTHEAAVDSALMRMVSSHGRKLVATALPEQAIDPEELMARLHNFVGSSSHTGPLDVKAWTALTNFTAGVVKIGTPFWYLHGSAGEAPVKVRRAPIVRDVAPDRPPTVPKKLSSVKETAEETTTGRVDEIYRLLQRLYKRLGKPVPYYEFVLHPRSFGKTCENIFHVSFLLSRGQACMSCDDDSGQLMVAPLSKDASLRSAHTYIMNFTMEQWQHLVKKLGINHPVIPE</sequence>
<name>A0A023GCD7_AMBTT</name>
<protein>
    <recommendedName>
        <fullName evidence="7">Non-structural maintenance of chromosomes element 4</fullName>
    </recommendedName>
</protein>
<evidence type="ECO:0000259" key="9">
    <source>
        <dbReference type="Pfam" id="PF08743"/>
    </source>
</evidence>
<organism evidence="10">
    <name type="scientific">Amblyomma triste</name>
    <name type="common">Neotropical tick</name>
    <dbReference type="NCBI Taxonomy" id="251400"/>
    <lineage>
        <taxon>Eukaryota</taxon>
        <taxon>Metazoa</taxon>
        <taxon>Ecdysozoa</taxon>
        <taxon>Arthropoda</taxon>
        <taxon>Chelicerata</taxon>
        <taxon>Arachnida</taxon>
        <taxon>Acari</taxon>
        <taxon>Parasitiformes</taxon>
        <taxon>Ixodida</taxon>
        <taxon>Ixodoidea</taxon>
        <taxon>Ixodidae</taxon>
        <taxon>Amblyomminae</taxon>
        <taxon>Amblyomma</taxon>
    </lineage>
</organism>
<keyword evidence="6 7" id="KW-0539">Nucleus</keyword>
<dbReference type="AlphaFoldDB" id="A0A023GCD7"/>
<feature type="non-terminal residue" evidence="10">
    <location>
        <position position="1"/>
    </location>
</feature>
<evidence type="ECO:0000256" key="2">
    <source>
        <dbReference type="ARBA" id="ARBA00008997"/>
    </source>
</evidence>
<keyword evidence="3 7" id="KW-0227">DNA damage</keyword>
<dbReference type="PANTHER" id="PTHR16140">
    <property type="entry name" value="NON-STRUCTURAL MAINTENANCE OF CHROMOSOMES ELEMENT 4"/>
    <property type="match status" value="1"/>
</dbReference>
<evidence type="ECO:0000256" key="8">
    <source>
        <dbReference type="SAM" id="MobiDB-lite"/>
    </source>
</evidence>
<accession>A0A023GCD7</accession>
<comment type="subcellular location">
    <subcellularLocation>
        <location evidence="1 7">Nucleus</location>
    </subcellularLocation>
</comment>
<dbReference type="EMBL" id="GBBM01003896">
    <property type="protein sequence ID" value="JAC31522.1"/>
    <property type="molecule type" value="mRNA"/>
</dbReference>
<evidence type="ECO:0000256" key="7">
    <source>
        <dbReference type="RuleBase" id="RU365071"/>
    </source>
</evidence>